<dbReference type="OrthoDB" id="3270804at2759"/>
<feature type="compositionally biased region" description="Polar residues" evidence="1">
    <location>
        <begin position="606"/>
        <end position="616"/>
    </location>
</feature>
<dbReference type="Proteomes" id="UP000294933">
    <property type="component" value="Unassembled WGS sequence"/>
</dbReference>
<gene>
    <name evidence="2" type="ORF">BD410DRAFT_802154</name>
</gene>
<protein>
    <submittedName>
        <fullName evidence="2">Uncharacterized protein</fullName>
    </submittedName>
</protein>
<dbReference type="VEuPathDB" id="FungiDB:BD410DRAFT_802154"/>
<dbReference type="AlphaFoldDB" id="A0A4Y7Q9S0"/>
<feature type="compositionally biased region" description="Basic and acidic residues" evidence="1">
    <location>
        <begin position="588"/>
        <end position="605"/>
    </location>
</feature>
<feature type="region of interest" description="Disordered" evidence="1">
    <location>
        <begin position="250"/>
        <end position="297"/>
    </location>
</feature>
<accession>A0A4Y7Q9S0</accession>
<organism evidence="2 3">
    <name type="scientific">Rickenella mellea</name>
    <dbReference type="NCBI Taxonomy" id="50990"/>
    <lineage>
        <taxon>Eukaryota</taxon>
        <taxon>Fungi</taxon>
        <taxon>Dikarya</taxon>
        <taxon>Basidiomycota</taxon>
        <taxon>Agaricomycotina</taxon>
        <taxon>Agaricomycetes</taxon>
        <taxon>Hymenochaetales</taxon>
        <taxon>Rickenellaceae</taxon>
        <taxon>Rickenella</taxon>
    </lineage>
</organism>
<proteinExistence type="predicted"/>
<evidence type="ECO:0000313" key="2">
    <source>
        <dbReference type="EMBL" id="TDL24334.1"/>
    </source>
</evidence>
<feature type="compositionally biased region" description="Basic and acidic residues" evidence="1">
    <location>
        <begin position="285"/>
        <end position="294"/>
    </location>
</feature>
<feature type="region of interest" description="Disordered" evidence="1">
    <location>
        <begin position="588"/>
        <end position="619"/>
    </location>
</feature>
<evidence type="ECO:0000313" key="3">
    <source>
        <dbReference type="Proteomes" id="UP000294933"/>
    </source>
</evidence>
<feature type="region of interest" description="Disordered" evidence="1">
    <location>
        <begin position="95"/>
        <end position="119"/>
    </location>
</feature>
<name>A0A4Y7Q9S0_9AGAM</name>
<feature type="compositionally biased region" description="Basic and acidic residues" evidence="1">
    <location>
        <begin position="265"/>
        <end position="275"/>
    </location>
</feature>
<evidence type="ECO:0000256" key="1">
    <source>
        <dbReference type="SAM" id="MobiDB-lite"/>
    </source>
</evidence>
<reference evidence="2 3" key="1">
    <citation type="submission" date="2018-06" db="EMBL/GenBank/DDBJ databases">
        <title>A transcriptomic atlas of mushroom development highlights an independent origin of complex multicellularity.</title>
        <authorList>
            <consortium name="DOE Joint Genome Institute"/>
            <person name="Krizsan K."/>
            <person name="Almasi E."/>
            <person name="Merenyi Z."/>
            <person name="Sahu N."/>
            <person name="Viragh M."/>
            <person name="Koszo T."/>
            <person name="Mondo S."/>
            <person name="Kiss B."/>
            <person name="Balint B."/>
            <person name="Kues U."/>
            <person name="Barry K."/>
            <person name="Hegedus J.C."/>
            <person name="Henrissat B."/>
            <person name="Johnson J."/>
            <person name="Lipzen A."/>
            <person name="Ohm R."/>
            <person name="Nagy I."/>
            <person name="Pangilinan J."/>
            <person name="Yan J."/>
            <person name="Xiong Y."/>
            <person name="Grigoriev I.V."/>
            <person name="Hibbett D.S."/>
            <person name="Nagy L.G."/>
        </authorList>
    </citation>
    <scope>NUCLEOTIDE SEQUENCE [LARGE SCALE GENOMIC DNA]</scope>
    <source>
        <strain evidence="2 3">SZMC22713</strain>
    </source>
</reference>
<keyword evidence="3" id="KW-1185">Reference proteome</keyword>
<sequence length="648" mass="71987">MMQGFSAGFFEKSDDVVGGESLVNSTAQGLGKVEPGQMPMVMVVQHSLNTFQMAIWLAFCHRLANAFFLLPLSPPPAKFNVTILKMTASYVPNKAVRDDQDGDEERCDSGNPRRRGSTTETPLEDQWLVLLIIYLIRAAVHSIGYVYNVGSSIVANIPREFTVNALASAAEQQGILAPANNTEEPFVPDFPVHMPHFDPTAGPDTHLGRRWDEELAATSGVSGQSQRRFTSFAMARNAFEVAMARRNVRYVPDEDEDSEPGPSDAKGKPPKRDDEGPGASGTMFDKLRRSKEVNTRTWRKRDTTVAINATLAKRTFATNNVAAATSATALPSSSFTAAPSNAVPFFSSKVPMDIKIKKNLRAVCCTTQWLSGSILSLRAQRHSVATVWPPLNGKGGQGPSSATHWHHANGLVIMARKLMTPQRLGFPRLPPRLPPVPPPPLQPPTPPNVQGLPIILFTPNVQGGDAFGFLDLQAAEAGDEGDELSEDELPEERVSKEKEVKFRNRSIILPSEPKIFYFIMSYPWVPIQVIHTHGYFFTQSLTWIPTAKAVRKVKREDNWLRYLERRLTGVKPKWQELQRLREKWTGDGPEQRWTEVETEQTERRSSGQPYTSTLSGRGNFAMQRAFGLTEDGKKRSLGAQHESCDRDN</sequence>
<dbReference type="EMBL" id="ML170167">
    <property type="protein sequence ID" value="TDL24334.1"/>
    <property type="molecule type" value="Genomic_DNA"/>
</dbReference>